<reference evidence="1" key="1">
    <citation type="submission" date="2021-02" db="EMBL/GenBank/DDBJ databases">
        <authorList>
            <consortium name="DOE Joint Genome Institute"/>
            <person name="Ahrendt S."/>
            <person name="Looney B.P."/>
            <person name="Miyauchi S."/>
            <person name="Morin E."/>
            <person name="Drula E."/>
            <person name="Courty P.E."/>
            <person name="Chicoki N."/>
            <person name="Fauchery L."/>
            <person name="Kohler A."/>
            <person name="Kuo A."/>
            <person name="Labutti K."/>
            <person name="Pangilinan J."/>
            <person name="Lipzen A."/>
            <person name="Riley R."/>
            <person name="Andreopoulos W."/>
            <person name="He G."/>
            <person name="Johnson J."/>
            <person name="Barry K.W."/>
            <person name="Grigoriev I.V."/>
            <person name="Nagy L."/>
            <person name="Hibbett D."/>
            <person name="Henrissat B."/>
            <person name="Matheny P.B."/>
            <person name="Labbe J."/>
            <person name="Martin F."/>
        </authorList>
    </citation>
    <scope>NUCLEOTIDE SEQUENCE</scope>
    <source>
        <strain evidence="1">FP105234-sp</strain>
    </source>
</reference>
<sequence length="89" mass="9951">MDTLRDFSRTQRLREVGEPHGARPDEVSTELGHRLATSHLLTDLWFSFVKLPDNFGASASRLRRLALTESCTSEHIESPSGRPSADSSR</sequence>
<comment type="caution">
    <text evidence="1">The sequence shown here is derived from an EMBL/GenBank/DDBJ whole genome shotgun (WGS) entry which is preliminary data.</text>
</comment>
<keyword evidence="2" id="KW-1185">Reference proteome</keyword>
<proteinExistence type="predicted"/>
<organism evidence="1 2">
    <name type="scientific">Auriscalpium vulgare</name>
    <dbReference type="NCBI Taxonomy" id="40419"/>
    <lineage>
        <taxon>Eukaryota</taxon>
        <taxon>Fungi</taxon>
        <taxon>Dikarya</taxon>
        <taxon>Basidiomycota</taxon>
        <taxon>Agaricomycotina</taxon>
        <taxon>Agaricomycetes</taxon>
        <taxon>Russulales</taxon>
        <taxon>Auriscalpiaceae</taxon>
        <taxon>Auriscalpium</taxon>
    </lineage>
</organism>
<evidence type="ECO:0000313" key="1">
    <source>
        <dbReference type="EMBL" id="KAI0042088.1"/>
    </source>
</evidence>
<dbReference type="Proteomes" id="UP000814033">
    <property type="component" value="Unassembled WGS sequence"/>
</dbReference>
<evidence type="ECO:0000313" key="2">
    <source>
        <dbReference type="Proteomes" id="UP000814033"/>
    </source>
</evidence>
<reference evidence="1" key="2">
    <citation type="journal article" date="2022" name="New Phytol.">
        <title>Evolutionary transition to the ectomycorrhizal habit in the genomes of a hyperdiverse lineage of mushroom-forming fungi.</title>
        <authorList>
            <person name="Looney B."/>
            <person name="Miyauchi S."/>
            <person name="Morin E."/>
            <person name="Drula E."/>
            <person name="Courty P.E."/>
            <person name="Kohler A."/>
            <person name="Kuo A."/>
            <person name="LaButti K."/>
            <person name="Pangilinan J."/>
            <person name="Lipzen A."/>
            <person name="Riley R."/>
            <person name="Andreopoulos W."/>
            <person name="He G."/>
            <person name="Johnson J."/>
            <person name="Nolan M."/>
            <person name="Tritt A."/>
            <person name="Barry K.W."/>
            <person name="Grigoriev I.V."/>
            <person name="Nagy L.G."/>
            <person name="Hibbett D."/>
            <person name="Henrissat B."/>
            <person name="Matheny P.B."/>
            <person name="Labbe J."/>
            <person name="Martin F.M."/>
        </authorList>
    </citation>
    <scope>NUCLEOTIDE SEQUENCE</scope>
    <source>
        <strain evidence="1">FP105234-sp</strain>
    </source>
</reference>
<dbReference type="EMBL" id="MU276084">
    <property type="protein sequence ID" value="KAI0042088.1"/>
    <property type="molecule type" value="Genomic_DNA"/>
</dbReference>
<protein>
    <submittedName>
        <fullName evidence="1">Uncharacterized protein</fullName>
    </submittedName>
</protein>
<name>A0ACB8RDE2_9AGAM</name>
<gene>
    <name evidence="1" type="ORF">FA95DRAFT_1564651</name>
</gene>
<accession>A0ACB8RDE2</accession>